<feature type="region of interest" description="Disordered" evidence="1">
    <location>
        <begin position="158"/>
        <end position="183"/>
    </location>
</feature>
<dbReference type="PROSITE" id="PS50801">
    <property type="entry name" value="STAS"/>
    <property type="match status" value="1"/>
</dbReference>
<dbReference type="Gene3D" id="3.30.750.24">
    <property type="entry name" value="STAS domain"/>
    <property type="match status" value="1"/>
</dbReference>
<dbReference type="InterPro" id="IPR002645">
    <property type="entry name" value="STAS_dom"/>
</dbReference>
<organism evidence="4 5">
    <name type="scientific">Ilumatobacter coccineus (strain NBRC 103263 / KCTC 29153 / YM16-304)</name>
    <dbReference type="NCBI Taxonomy" id="1313172"/>
    <lineage>
        <taxon>Bacteria</taxon>
        <taxon>Bacillati</taxon>
        <taxon>Actinomycetota</taxon>
        <taxon>Acidimicrobiia</taxon>
        <taxon>Acidimicrobiales</taxon>
        <taxon>Ilumatobacteraceae</taxon>
        <taxon>Ilumatobacter</taxon>
    </lineage>
</organism>
<dbReference type="AlphaFoldDB" id="A0A6C7EB45"/>
<dbReference type="InterPro" id="IPR036513">
    <property type="entry name" value="STAS_dom_sf"/>
</dbReference>
<evidence type="ECO:0000256" key="2">
    <source>
        <dbReference type="SAM" id="SignalP"/>
    </source>
</evidence>
<sequence length="183" mass="20029">MYPTCQASPAVLRLLCSLPATARSSRHRVTFHASTPRNDCSCRHRHRERSCRAELVIAGELDSYAADAADERCRDWLTSIGRLDVVVDLSAVTLIDSAGTRLIERLADAVPGRLTVRAPSRIVRRVFDLLNVAIDEEPPAVIEPLESHWQGRGLALQPGLRRSSRRAPASTSGDPGVLADCAR</sequence>
<accession>A0A6C7EB45</accession>
<evidence type="ECO:0000256" key="1">
    <source>
        <dbReference type="SAM" id="MobiDB-lite"/>
    </source>
</evidence>
<gene>
    <name evidence="4" type="ORF">YM304_32290</name>
</gene>
<dbReference type="CDD" id="cd07043">
    <property type="entry name" value="STAS_anti-anti-sigma_factors"/>
    <property type="match status" value="1"/>
</dbReference>
<protein>
    <submittedName>
        <fullName evidence="4">Putative anti-sigma factor antagonist</fullName>
    </submittedName>
</protein>
<proteinExistence type="predicted"/>
<dbReference type="Proteomes" id="UP000011863">
    <property type="component" value="Chromosome"/>
</dbReference>
<reference evidence="4 5" key="1">
    <citation type="journal article" date="2013" name="Int. J. Syst. Evol. Microbiol.">
        <title>Ilumatobacter nonamiense sp. nov. and Ilumatobacter coccineum sp. nov., isolated from seashore sand.</title>
        <authorList>
            <person name="Matsumoto A."/>
            <person name="Kasai H."/>
            <person name="Matsuo Y."/>
            <person name="Shizuri Y."/>
            <person name="Ichikawa N."/>
            <person name="Fujita N."/>
            <person name="Omura S."/>
            <person name="Takahashi Y."/>
        </authorList>
    </citation>
    <scope>NUCLEOTIDE SEQUENCE [LARGE SCALE GENOMIC DNA]</scope>
    <source>
        <strain evidence="5">NBRC 103263 / KCTC 29153 / YM16-304</strain>
    </source>
</reference>
<feature type="domain" description="STAS" evidence="3">
    <location>
        <begin position="55"/>
        <end position="132"/>
    </location>
</feature>
<dbReference type="SUPFAM" id="SSF52091">
    <property type="entry name" value="SpoIIaa-like"/>
    <property type="match status" value="1"/>
</dbReference>
<evidence type="ECO:0000313" key="5">
    <source>
        <dbReference type="Proteomes" id="UP000011863"/>
    </source>
</evidence>
<dbReference type="EMBL" id="AP012057">
    <property type="protein sequence ID" value="BAN03543.1"/>
    <property type="molecule type" value="Genomic_DNA"/>
</dbReference>
<keyword evidence="5" id="KW-1185">Reference proteome</keyword>
<dbReference type="KEGG" id="aym:YM304_32290"/>
<dbReference type="Pfam" id="PF13466">
    <property type="entry name" value="STAS_2"/>
    <property type="match status" value="1"/>
</dbReference>
<evidence type="ECO:0000313" key="4">
    <source>
        <dbReference type="EMBL" id="BAN03543.1"/>
    </source>
</evidence>
<evidence type="ECO:0000259" key="3">
    <source>
        <dbReference type="PROSITE" id="PS50801"/>
    </source>
</evidence>
<keyword evidence="2" id="KW-0732">Signal</keyword>
<feature type="chain" id="PRO_5038840444" evidence="2">
    <location>
        <begin position="23"/>
        <end position="183"/>
    </location>
</feature>
<dbReference type="InterPro" id="IPR058548">
    <property type="entry name" value="MlaB-like_STAS"/>
</dbReference>
<feature type="signal peptide" evidence="2">
    <location>
        <begin position="1"/>
        <end position="22"/>
    </location>
</feature>
<name>A0A6C7EB45_ILUCY</name>